<evidence type="ECO:0000313" key="2">
    <source>
        <dbReference type="EMBL" id="KAL0957088.1"/>
    </source>
</evidence>
<feature type="compositionally biased region" description="Polar residues" evidence="1">
    <location>
        <begin position="51"/>
        <end position="65"/>
    </location>
</feature>
<dbReference type="EMBL" id="JASNQZ010000006">
    <property type="protein sequence ID" value="KAL0957088.1"/>
    <property type="molecule type" value="Genomic_DNA"/>
</dbReference>
<comment type="caution">
    <text evidence="2">The sequence shown here is derived from an EMBL/GenBank/DDBJ whole genome shotgun (WGS) entry which is preliminary data.</text>
</comment>
<evidence type="ECO:0000313" key="3">
    <source>
        <dbReference type="Proteomes" id="UP001556367"/>
    </source>
</evidence>
<proteinExistence type="predicted"/>
<gene>
    <name evidence="2" type="ORF">HGRIS_003183</name>
</gene>
<feature type="region of interest" description="Disordered" evidence="1">
    <location>
        <begin position="46"/>
        <end position="69"/>
    </location>
</feature>
<dbReference type="Proteomes" id="UP001556367">
    <property type="component" value="Unassembled WGS sequence"/>
</dbReference>
<sequence>MPTTASHTLSSNGEWTTNDLEAYGIRVEEQPAIDFFGSAFDSYTGHHQTRRSASQSELSLPTGPSTHAPVDASSNTILNLISLASQPPWGPRESAVPDLVVELLRTVGFESTAPTAVARTRKTMKLNVRGVSSYVTVDACVQDAASGTVLLLVDEEQRYSGEPCDPEARLVAKAVAACQYNAGVRHLNPAHSPHTSARPGSSSRQCEPFSIPAVIMFGTSPRFYRIDVTPSLDDAVRHGRAPETETVVYRHTPRVPGQWMDGLRALENRPMIFQCLEHLIPLVEQLATDLGVRSIPSSIDQVHAQLCSSGTSLTPKLAYAEVSASSKPEDPTTTCENVAKVHSNAPQHNAPVVEPLAGNDGPTYGMIKVREWRHKVQKALLGKRSPHVDNMAAIGELFTQIEGYTEMSISELQYSKLGKVMRHVAAIDDGVIPLEPQYRIRERARTLNERWLEVLQRATRDDAAPEDPPSAPLPAEAQEITYEPTFDNAYTYDDQQETVGIAPSQVLDERAASHKAILAPEYAEPELESTITHTYPPTPSTSVSRSHSERTLASQRARSIDTHGSVALVLHKISVWAQVLGDTFRLVEDARNREVARVRCLANMGVISATFADIEAFDVHGALYSNTNAIEDQAHIHAELSAFLSSVHRLATAEDGLIPQDKEYRLRKRAHAIVDRWDAVLNPDSETPTAAVGRTVAGVRDTGAGSAIRSAVGAPPSASTSVFSFTSSFGEDIEGDGDSDSFCMVDDDVPRAI</sequence>
<name>A0ABR3JNY7_9AGAR</name>
<protein>
    <submittedName>
        <fullName evidence="2">Uncharacterized protein</fullName>
    </submittedName>
</protein>
<reference evidence="3" key="1">
    <citation type="submission" date="2024-06" db="EMBL/GenBank/DDBJ databases">
        <title>Multi-omics analyses provide insights into the biosynthesis of the anticancer antibiotic pleurotin in Hohenbuehelia grisea.</title>
        <authorList>
            <person name="Weaver J.A."/>
            <person name="Alberti F."/>
        </authorList>
    </citation>
    <scope>NUCLEOTIDE SEQUENCE [LARGE SCALE GENOMIC DNA]</scope>
    <source>
        <strain evidence="3">T-177</strain>
    </source>
</reference>
<organism evidence="2 3">
    <name type="scientific">Hohenbuehelia grisea</name>
    <dbReference type="NCBI Taxonomy" id="104357"/>
    <lineage>
        <taxon>Eukaryota</taxon>
        <taxon>Fungi</taxon>
        <taxon>Dikarya</taxon>
        <taxon>Basidiomycota</taxon>
        <taxon>Agaricomycotina</taxon>
        <taxon>Agaricomycetes</taxon>
        <taxon>Agaricomycetidae</taxon>
        <taxon>Agaricales</taxon>
        <taxon>Pleurotineae</taxon>
        <taxon>Pleurotaceae</taxon>
        <taxon>Hohenbuehelia</taxon>
    </lineage>
</organism>
<accession>A0ABR3JNY7</accession>
<keyword evidence="3" id="KW-1185">Reference proteome</keyword>
<evidence type="ECO:0000256" key="1">
    <source>
        <dbReference type="SAM" id="MobiDB-lite"/>
    </source>
</evidence>